<keyword evidence="7" id="KW-1185">Reference proteome</keyword>
<dbReference type="AlphaFoldDB" id="A0AAV3UQG7"/>
<dbReference type="Proteomes" id="UP001501729">
    <property type="component" value="Unassembled WGS sequence"/>
</dbReference>
<dbReference type="GO" id="GO:0008726">
    <property type="term" value="F:alkanesulfonate monooxygenase activity"/>
    <property type="evidence" value="ECO:0007669"/>
    <property type="project" value="TreeGrafter"/>
</dbReference>
<dbReference type="Gene3D" id="3.20.20.30">
    <property type="entry name" value="Luciferase-like domain"/>
    <property type="match status" value="1"/>
</dbReference>
<proteinExistence type="predicted"/>
<organism evidence="6 7">
    <name type="scientific">Haladaptatus pallidirubidus</name>
    <dbReference type="NCBI Taxonomy" id="1008152"/>
    <lineage>
        <taxon>Archaea</taxon>
        <taxon>Methanobacteriati</taxon>
        <taxon>Methanobacteriota</taxon>
        <taxon>Stenosarchaea group</taxon>
        <taxon>Halobacteria</taxon>
        <taxon>Halobacteriales</taxon>
        <taxon>Haladaptataceae</taxon>
        <taxon>Haladaptatus</taxon>
    </lineage>
</organism>
<dbReference type="EMBL" id="BAABKX010000024">
    <property type="protein sequence ID" value="GAA5063079.1"/>
    <property type="molecule type" value="Genomic_DNA"/>
</dbReference>
<keyword evidence="4" id="KW-0503">Monooxygenase</keyword>
<accession>A0AAV3UQG7</accession>
<dbReference type="SUPFAM" id="SSF51679">
    <property type="entry name" value="Bacterial luciferase-like"/>
    <property type="match status" value="1"/>
</dbReference>
<protein>
    <submittedName>
        <fullName evidence="6">LLM class flavin-dependent oxidoreductase</fullName>
    </submittedName>
</protein>
<feature type="domain" description="Luciferase-like" evidence="5">
    <location>
        <begin position="15"/>
        <end position="229"/>
    </location>
</feature>
<dbReference type="PANTHER" id="PTHR42847">
    <property type="entry name" value="ALKANESULFONATE MONOOXYGENASE"/>
    <property type="match status" value="1"/>
</dbReference>
<evidence type="ECO:0000313" key="6">
    <source>
        <dbReference type="EMBL" id="GAA5063079.1"/>
    </source>
</evidence>
<reference evidence="6 7" key="1">
    <citation type="journal article" date="2019" name="Int. J. Syst. Evol. Microbiol.">
        <title>The Global Catalogue of Microorganisms (GCM) 10K type strain sequencing project: providing services to taxonomists for standard genome sequencing and annotation.</title>
        <authorList>
            <consortium name="The Broad Institute Genomics Platform"/>
            <consortium name="The Broad Institute Genome Sequencing Center for Infectious Disease"/>
            <person name="Wu L."/>
            <person name="Ma J."/>
        </authorList>
    </citation>
    <scope>NUCLEOTIDE SEQUENCE [LARGE SCALE GENOMIC DNA]</scope>
    <source>
        <strain evidence="6 7">JCM 17504</strain>
    </source>
</reference>
<name>A0AAV3UQG7_9EURY</name>
<comment type="caution">
    <text evidence="6">The sequence shown here is derived from an EMBL/GenBank/DDBJ whole genome shotgun (WGS) entry which is preliminary data.</text>
</comment>
<keyword evidence="2" id="KW-0288">FMN</keyword>
<evidence type="ECO:0000313" key="7">
    <source>
        <dbReference type="Proteomes" id="UP001501729"/>
    </source>
</evidence>
<dbReference type="InterPro" id="IPR011251">
    <property type="entry name" value="Luciferase-like_dom"/>
</dbReference>
<keyword evidence="3" id="KW-0560">Oxidoreductase</keyword>
<dbReference type="GO" id="GO:0046306">
    <property type="term" value="P:alkanesulfonate catabolic process"/>
    <property type="evidence" value="ECO:0007669"/>
    <property type="project" value="TreeGrafter"/>
</dbReference>
<evidence type="ECO:0000256" key="4">
    <source>
        <dbReference type="ARBA" id="ARBA00023033"/>
    </source>
</evidence>
<evidence type="ECO:0000259" key="5">
    <source>
        <dbReference type="Pfam" id="PF00296"/>
    </source>
</evidence>
<dbReference type="PANTHER" id="PTHR42847:SF4">
    <property type="entry name" value="ALKANESULFONATE MONOOXYGENASE-RELATED"/>
    <property type="match status" value="1"/>
</dbReference>
<dbReference type="InterPro" id="IPR036661">
    <property type="entry name" value="Luciferase-like_sf"/>
</dbReference>
<gene>
    <name evidence="6" type="ORF">GCM10025751_51180</name>
</gene>
<dbReference type="InterPro" id="IPR050172">
    <property type="entry name" value="SsuD_RutA_monooxygenase"/>
</dbReference>
<keyword evidence="1" id="KW-0285">Flavoprotein</keyword>
<evidence type="ECO:0000256" key="3">
    <source>
        <dbReference type="ARBA" id="ARBA00023002"/>
    </source>
</evidence>
<sequence length="292" mass="32098">MLIMQVGIGLPNTLTDSDADLTLEWARRAEAGPFTSLGVFDRVTYDSLDPMGVLAVCAGATEDIRLATSIVAGPLRSTAMLAKKAATLDVLSDGRLTLGLALGARKDDYEAVGADYRGRGGRFTKQLDQLREYWEGDEIGPSPVQEGGPELLIGGSSDPTFKRVGRYGDGYIHGGGPPRAFAKDAEKARSAWNETGRPENPTLWGHGYFALGDDETIERGREYLLDYYEFTGPFAERIAEGLLTTPQEVVQFVRGYEEEGCDELILFPTVAESEQYERLEEIIENEWSNAWL</sequence>
<dbReference type="Pfam" id="PF00296">
    <property type="entry name" value="Bac_luciferase"/>
    <property type="match status" value="1"/>
</dbReference>
<evidence type="ECO:0000256" key="1">
    <source>
        <dbReference type="ARBA" id="ARBA00022630"/>
    </source>
</evidence>
<evidence type="ECO:0000256" key="2">
    <source>
        <dbReference type="ARBA" id="ARBA00022643"/>
    </source>
</evidence>